<protein>
    <submittedName>
        <fullName evidence="1">Uncharacterized protein</fullName>
    </submittedName>
</protein>
<sequence>MCIHPEPCIASYVYPRHRWRWAGWFYLTCVSKIWLLPSPAANFLIGKLNIPYILFRTHLAGAAQPE</sequence>
<keyword evidence="2" id="KW-1185">Reference proteome</keyword>
<accession>A0A284S1X3</accession>
<dbReference type="Proteomes" id="UP000219338">
    <property type="component" value="Unassembled WGS sequence"/>
</dbReference>
<evidence type="ECO:0000313" key="1">
    <source>
        <dbReference type="EMBL" id="SJL14986.1"/>
    </source>
</evidence>
<reference evidence="2" key="1">
    <citation type="journal article" date="2017" name="Nat. Ecol. Evol.">
        <title>Genome expansion and lineage-specific genetic innovations in the forest pathogenic fungi Armillaria.</title>
        <authorList>
            <person name="Sipos G."/>
            <person name="Prasanna A.N."/>
            <person name="Walter M.C."/>
            <person name="O'Connor E."/>
            <person name="Balint B."/>
            <person name="Krizsan K."/>
            <person name="Kiss B."/>
            <person name="Hess J."/>
            <person name="Varga T."/>
            <person name="Slot J."/>
            <person name="Riley R."/>
            <person name="Boka B."/>
            <person name="Rigling D."/>
            <person name="Barry K."/>
            <person name="Lee J."/>
            <person name="Mihaltcheva S."/>
            <person name="LaButti K."/>
            <person name="Lipzen A."/>
            <person name="Waldron R."/>
            <person name="Moloney N.M."/>
            <person name="Sperisen C."/>
            <person name="Kredics L."/>
            <person name="Vagvoelgyi C."/>
            <person name="Patrignani A."/>
            <person name="Fitzpatrick D."/>
            <person name="Nagy I."/>
            <person name="Doyle S."/>
            <person name="Anderson J.B."/>
            <person name="Grigoriev I.V."/>
            <person name="Gueldener U."/>
            <person name="Muensterkoetter M."/>
            <person name="Nagy L.G."/>
        </authorList>
    </citation>
    <scope>NUCLEOTIDE SEQUENCE [LARGE SCALE GENOMIC DNA]</scope>
    <source>
        <strain evidence="2">C18/9</strain>
    </source>
</reference>
<evidence type="ECO:0000313" key="2">
    <source>
        <dbReference type="Proteomes" id="UP000219338"/>
    </source>
</evidence>
<dbReference type="AlphaFoldDB" id="A0A284S1X3"/>
<name>A0A284S1X3_ARMOS</name>
<gene>
    <name evidence="1" type="ORF">ARMOST_18465</name>
</gene>
<dbReference type="EMBL" id="FUEG01000026">
    <property type="protein sequence ID" value="SJL14986.1"/>
    <property type="molecule type" value="Genomic_DNA"/>
</dbReference>
<proteinExistence type="predicted"/>
<organism evidence="1 2">
    <name type="scientific">Armillaria ostoyae</name>
    <name type="common">Armillaria root rot fungus</name>
    <dbReference type="NCBI Taxonomy" id="47428"/>
    <lineage>
        <taxon>Eukaryota</taxon>
        <taxon>Fungi</taxon>
        <taxon>Dikarya</taxon>
        <taxon>Basidiomycota</taxon>
        <taxon>Agaricomycotina</taxon>
        <taxon>Agaricomycetes</taxon>
        <taxon>Agaricomycetidae</taxon>
        <taxon>Agaricales</taxon>
        <taxon>Marasmiineae</taxon>
        <taxon>Physalacriaceae</taxon>
        <taxon>Armillaria</taxon>
    </lineage>
</organism>